<dbReference type="OrthoDB" id="1470350at2759"/>
<evidence type="ECO:0000313" key="8">
    <source>
        <dbReference type="EMBL" id="KEQ73469.1"/>
    </source>
</evidence>
<dbReference type="AlphaFoldDB" id="A0A074WPD6"/>
<dbReference type="InterPro" id="IPR050121">
    <property type="entry name" value="Cytochrome_P450_monoxygenase"/>
</dbReference>
<organism evidence="8 9">
    <name type="scientific">Aureobasidium namibiae CBS 147.97</name>
    <dbReference type="NCBI Taxonomy" id="1043004"/>
    <lineage>
        <taxon>Eukaryota</taxon>
        <taxon>Fungi</taxon>
        <taxon>Dikarya</taxon>
        <taxon>Ascomycota</taxon>
        <taxon>Pezizomycotina</taxon>
        <taxon>Dothideomycetes</taxon>
        <taxon>Dothideomycetidae</taxon>
        <taxon>Dothideales</taxon>
        <taxon>Saccotheciaceae</taxon>
        <taxon>Aureobasidium</taxon>
    </lineage>
</organism>
<keyword evidence="7" id="KW-1133">Transmembrane helix</keyword>
<comment type="similarity">
    <text evidence="2 6">Belongs to the cytochrome P450 family.</text>
</comment>
<gene>
    <name evidence="8" type="ORF">M436DRAFT_45960</name>
</gene>
<dbReference type="PRINTS" id="PR00385">
    <property type="entry name" value="P450"/>
</dbReference>
<dbReference type="GeneID" id="25410417"/>
<dbReference type="PANTHER" id="PTHR24305">
    <property type="entry name" value="CYTOCHROME P450"/>
    <property type="match status" value="1"/>
</dbReference>
<dbReference type="InterPro" id="IPR002403">
    <property type="entry name" value="Cyt_P450_E_grp-IV"/>
</dbReference>
<evidence type="ECO:0000256" key="3">
    <source>
        <dbReference type="ARBA" id="ARBA00022723"/>
    </source>
</evidence>
<reference evidence="8 9" key="1">
    <citation type="journal article" date="2014" name="BMC Genomics">
        <title>Genome sequencing of four Aureobasidium pullulans varieties: biotechnological potential, stress tolerance, and description of new species.</title>
        <authorList>
            <person name="Gostin Ar C."/>
            <person name="Ohm R.A."/>
            <person name="Kogej T."/>
            <person name="Sonjak S."/>
            <person name="Turk M."/>
            <person name="Zajc J."/>
            <person name="Zalar P."/>
            <person name="Grube M."/>
            <person name="Sun H."/>
            <person name="Han J."/>
            <person name="Sharma A."/>
            <person name="Chiniquy J."/>
            <person name="Ngan C.Y."/>
            <person name="Lipzen A."/>
            <person name="Barry K."/>
            <person name="Grigoriev I.V."/>
            <person name="Gunde-Cimerman N."/>
        </authorList>
    </citation>
    <scope>NUCLEOTIDE SEQUENCE [LARGE SCALE GENOMIC DNA]</scope>
    <source>
        <strain evidence="8 9">CBS 147.97</strain>
    </source>
</reference>
<feature type="transmembrane region" description="Helical" evidence="7">
    <location>
        <begin position="33"/>
        <end position="53"/>
    </location>
</feature>
<name>A0A074WPD6_9PEZI</name>
<dbReference type="Proteomes" id="UP000027730">
    <property type="component" value="Unassembled WGS sequence"/>
</dbReference>
<dbReference type="GO" id="GO:0016705">
    <property type="term" value="F:oxidoreductase activity, acting on paired donors, with incorporation or reduction of molecular oxygen"/>
    <property type="evidence" value="ECO:0007669"/>
    <property type="project" value="InterPro"/>
</dbReference>
<dbReference type="PANTHER" id="PTHR24305:SF166">
    <property type="entry name" value="CYTOCHROME P450 12A4, MITOCHONDRIAL-RELATED"/>
    <property type="match status" value="1"/>
</dbReference>
<accession>A0A074WPD6</accession>
<evidence type="ECO:0000313" key="9">
    <source>
        <dbReference type="Proteomes" id="UP000027730"/>
    </source>
</evidence>
<dbReference type="SUPFAM" id="SSF48264">
    <property type="entry name" value="Cytochrome P450"/>
    <property type="match status" value="1"/>
</dbReference>
<evidence type="ECO:0000256" key="7">
    <source>
        <dbReference type="SAM" id="Phobius"/>
    </source>
</evidence>
<proteinExistence type="inferred from homology"/>
<dbReference type="Pfam" id="PF00067">
    <property type="entry name" value="p450"/>
    <property type="match status" value="2"/>
</dbReference>
<protein>
    <submittedName>
        <fullName evidence="8">Cytochrome P450</fullName>
    </submittedName>
</protein>
<keyword evidence="6" id="KW-0503">Monooxygenase</keyword>
<dbReference type="HOGENOM" id="CLU_001570_5_11_1"/>
<keyword evidence="7" id="KW-0472">Membrane</keyword>
<keyword evidence="4 5" id="KW-0408">Iron</keyword>
<sequence length="527" mass="58154">MFDSVQFILLATTTPILVNIAFRQPYSWLNAILLAHCFAILASLCAIVNAMFVQPFFGSLCNLPTAEQEAIWTRLLKEPTGDELAKFHAHASTSQIIRYFGVLNSERLFLMDPKDIRQVMDSEAYEFGRSYLICRLLSPILGKNSLVVSDGADHIPHSSGSPSPNSAIEVLKMFEETAFQIASTVFFGSTGVDDNFALEDLLKEFRDAFSISSGSAAQAEMAWETILPSHLFFGLISVDDIRKTEQSMKGIKSFCRKQIAQRKSEYTPASRILPERNILDTAIKSEQLSDDEILDLCTTSLATGYKTISVALTWAVYHLSTRPGVQALLRSEVRASFPAPDQTGAPHFTSDLLQNMPILTAICNETLRFSPLVALTYREARTDTLLSGSNQIVPRGTILAISPWAIQRSPIYWAGGAMSGGSSTTPHKASPDPSIWDMSRWLTDKKGGARMQCSFIPFGRGPRCCIAEGFARDGMMILLAALVGRFDFSFQSSGRDNNPKPEELRVSFGMVAKPAKLMVRAQPVFGW</sequence>
<dbReference type="PRINTS" id="PR00465">
    <property type="entry name" value="EP450IV"/>
</dbReference>
<evidence type="ECO:0000256" key="4">
    <source>
        <dbReference type="ARBA" id="ARBA00023004"/>
    </source>
</evidence>
<dbReference type="InterPro" id="IPR001128">
    <property type="entry name" value="Cyt_P450"/>
</dbReference>
<dbReference type="STRING" id="1043004.A0A074WPD6"/>
<dbReference type="InterPro" id="IPR017972">
    <property type="entry name" value="Cyt_P450_CS"/>
</dbReference>
<evidence type="ECO:0000256" key="5">
    <source>
        <dbReference type="PIRSR" id="PIRSR602403-1"/>
    </source>
</evidence>
<dbReference type="Gene3D" id="1.10.630.10">
    <property type="entry name" value="Cytochrome P450"/>
    <property type="match status" value="1"/>
</dbReference>
<evidence type="ECO:0000256" key="1">
    <source>
        <dbReference type="ARBA" id="ARBA00001971"/>
    </source>
</evidence>
<comment type="cofactor">
    <cofactor evidence="1 5">
        <name>heme</name>
        <dbReference type="ChEBI" id="CHEBI:30413"/>
    </cofactor>
</comment>
<keyword evidence="9" id="KW-1185">Reference proteome</keyword>
<keyword evidence="3 5" id="KW-0479">Metal-binding</keyword>
<dbReference type="GO" id="GO:0004497">
    <property type="term" value="F:monooxygenase activity"/>
    <property type="evidence" value="ECO:0007669"/>
    <property type="project" value="UniProtKB-KW"/>
</dbReference>
<keyword evidence="6" id="KW-0560">Oxidoreductase</keyword>
<dbReference type="GO" id="GO:0020037">
    <property type="term" value="F:heme binding"/>
    <property type="evidence" value="ECO:0007669"/>
    <property type="project" value="InterPro"/>
</dbReference>
<dbReference type="EMBL" id="KL584709">
    <property type="protein sequence ID" value="KEQ73469.1"/>
    <property type="molecule type" value="Genomic_DNA"/>
</dbReference>
<dbReference type="InterPro" id="IPR036396">
    <property type="entry name" value="Cyt_P450_sf"/>
</dbReference>
<dbReference type="RefSeq" id="XP_013427401.1">
    <property type="nucleotide sequence ID" value="XM_013571947.1"/>
</dbReference>
<feature type="binding site" description="axial binding residue" evidence="5">
    <location>
        <position position="465"/>
    </location>
    <ligand>
        <name>heme</name>
        <dbReference type="ChEBI" id="CHEBI:30413"/>
    </ligand>
    <ligandPart>
        <name>Fe</name>
        <dbReference type="ChEBI" id="CHEBI:18248"/>
    </ligandPart>
</feature>
<dbReference type="GO" id="GO:0005506">
    <property type="term" value="F:iron ion binding"/>
    <property type="evidence" value="ECO:0007669"/>
    <property type="project" value="InterPro"/>
</dbReference>
<evidence type="ECO:0000256" key="2">
    <source>
        <dbReference type="ARBA" id="ARBA00010617"/>
    </source>
</evidence>
<dbReference type="PROSITE" id="PS00086">
    <property type="entry name" value="CYTOCHROME_P450"/>
    <property type="match status" value="1"/>
</dbReference>
<keyword evidence="7" id="KW-0812">Transmembrane</keyword>
<keyword evidence="5 6" id="KW-0349">Heme</keyword>
<evidence type="ECO:0000256" key="6">
    <source>
        <dbReference type="RuleBase" id="RU000461"/>
    </source>
</evidence>